<reference evidence="2" key="1">
    <citation type="journal article" date="2014" name="Int. J. Syst. Evol. Microbiol.">
        <title>Complete genome sequence of Corynebacterium casei LMG S-19264T (=DSM 44701T), isolated from a smear-ripened cheese.</title>
        <authorList>
            <consortium name="US DOE Joint Genome Institute (JGI-PGF)"/>
            <person name="Walter F."/>
            <person name="Albersmeier A."/>
            <person name="Kalinowski J."/>
            <person name="Ruckert C."/>
        </authorList>
    </citation>
    <scope>NUCLEOTIDE SEQUENCE</scope>
    <source>
        <strain evidence="2">JCM 4335</strain>
    </source>
</reference>
<feature type="compositionally biased region" description="Low complexity" evidence="1">
    <location>
        <begin position="1"/>
        <end position="14"/>
    </location>
</feature>
<gene>
    <name evidence="2" type="ORF">GCM10010249_57980</name>
</gene>
<evidence type="ECO:0000313" key="3">
    <source>
        <dbReference type="Proteomes" id="UP000654123"/>
    </source>
</evidence>
<organism evidence="2 3">
    <name type="scientific">Streptomyces roseolilacinus</name>
    <dbReference type="NCBI Taxonomy" id="66904"/>
    <lineage>
        <taxon>Bacteria</taxon>
        <taxon>Bacillati</taxon>
        <taxon>Actinomycetota</taxon>
        <taxon>Actinomycetes</taxon>
        <taxon>Kitasatosporales</taxon>
        <taxon>Streptomycetaceae</taxon>
        <taxon>Streptomyces</taxon>
    </lineage>
</organism>
<feature type="region of interest" description="Disordered" evidence="1">
    <location>
        <begin position="1"/>
        <end position="22"/>
    </location>
</feature>
<protein>
    <submittedName>
        <fullName evidence="2">Uncharacterized protein</fullName>
    </submittedName>
</protein>
<accession>A0A918EMC6</accession>
<evidence type="ECO:0000256" key="1">
    <source>
        <dbReference type="SAM" id="MobiDB-lite"/>
    </source>
</evidence>
<comment type="caution">
    <text evidence="2">The sequence shown here is derived from an EMBL/GenBank/DDBJ whole genome shotgun (WGS) entry which is preliminary data.</text>
</comment>
<dbReference type="AlphaFoldDB" id="A0A918EMC6"/>
<reference evidence="2" key="2">
    <citation type="submission" date="2020-09" db="EMBL/GenBank/DDBJ databases">
        <authorList>
            <person name="Sun Q."/>
            <person name="Ohkuma M."/>
        </authorList>
    </citation>
    <scope>NUCLEOTIDE SEQUENCE</scope>
    <source>
        <strain evidence="2">JCM 4335</strain>
    </source>
</reference>
<evidence type="ECO:0000313" key="2">
    <source>
        <dbReference type="EMBL" id="GGQ31722.1"/>
    </source>
</evidence>
<keyword evidence="3" id="KW-1185">Reference proteome</keyword>
<sequence>MAVPVPGDGPAPGSAAGGGVTGATGGRWMWPVVSRAGGAAGGWCGAGQAGPDVCGTGGGACGGIGCRCGACPPGACGGGPCGAGACGGGPGWCACWGHPAAVFPGWWGGGSGAPTACCIRCHSVSYD</sequence>
<dbReference type="EMBL" id="BMSV01000017">
    <property type="protein sequence ID" value="GGQ31722.1"/>
    <property type="molecule type" value="Genomic_DNA"/>
</dbReference>
<name>A0A918EMC6_9ACTN</name>
<dbReference type="Proteomes" id="UP000654123">
    <property type="component" value="Unassembled WGS sequence"/>
</dbReference>
<proteinExistence type="predicted"/>